<keyword evidence="2" id="KW-1185">Reference proteome</keyword>
<gene>
    <name evidence="1" type="ORF">JZM60_14540</name>
</gene>
<proteinExistence type="predicted"/>
<evidence type="ECO:0000313" key="2">
    <source>
        <dbReference type="Proteomes" id="UP000663651"/>
    </source>
</evidence>
<dbReference type="CDD" id="cd00090">
    <property type="entry name" value="HTH_ARSR"/>
    <property type="match status" value="1"/>
</dbReference>
<dbReference type="InterPro" id="IPR036388">
    <property type="entry name" value="WH-like_DNA-bd_sf"/>
</dbReference>
<reference evidence="1 2" key="1">
    <citation type="submission" date="2021-03" db="EMBL/GenBank/DDBJ databases">
        <title>Geobacter metallireducens gen. nov. sp. nov., a microorganism capable of coupling the complete oxidation of organic compounds to the reduction of iron and other metals.</title>
        <authorList>
            <person name="Li Y."/>
        </authorList>
    </citation>
    <scope>NUCLEOTIDE SEQUENCE [LARGE SCALE GENOMIC DNA]</scope>
    <source>
        <strain evidence="1 2">Jerry-YX</strain>
    </source>
</reference>
<dbReference type="Gene3D" id="1.10.10.10">
    <property type="entry name" value="Winged helix-like DNA-binding domain superfamily/Winged helix DNA-binding domain"/>
    <property type="match status" value="1"/>
</dbReference>
<protein>
    <submittedName>
        <fullName evidence="1">Winged helix-turn-helix transcriptional regulator</fullName>
    </submittedName>
</protein>
<dbReference type="EMBL" id="CP071382">
    <property type="protein sequence ID" value="QSV45326.1"/>
    <property type="molecule type" value="Genomic_DNA"/>
</dbReference>
<dbReference type="Proteomes" id="UP000663651">
    <property type="component" value="Chromosome"/>
</dbReference>
<name>A0ABX7Q1P3_9BACT</name>
<dbReference type="SUPFAM" id="SSF46785">
    <property type="entry name" value="Winged helix' DNA-binding domain"/>
    <property type="match status" value="1"/>
</dbReference>
<dbReference type="RefSeq" id="WP_207163131.1">
    <property type="nucleotide sequence ID" value="NZ_CP071382.1"/>
</dbReference>
<dbReference type="InterPro" id="IPR036390">
    <property type="entry name" value="WH_DNA-bd_sf"/>
</dbReference>
<organism evidence="1 2">
    <name type="scientific">Geobacter benzoatilyticus</name>
    <dbReference type="NCBI Taxonomy" id="2815309"/>
    <lineage>
        <taxon>Bacteria</taxon>
        <taxon>Pseudomonadati</taxon>
        <taxon>Thermodesulfobacteriota</taxon>
        <taxon>Desulfuromonadia</taxon>
        <taxon>Geobacterales</taxon>
        <taxon>Geobacteraceae</taxon>
        <taxon>Geobacter</taxon>
    </lineage>
</organism>
<accession>A0ABX7Q1P3</accession>
<sequence>MIEAIVGSINCERVLTFLIAREEGYAREIAQFYNSSLAPIQKQLDKLEAGGVLASRTAGRTRLYTFNPRYPLLVELSALLEKSIAFYDEELQQRLLLNRRRPRRRGKPL</sequence>
<dbReference type="InterPro" id="IPR011991">
    <property type="entry name" value="ArsR-like_HTH"/>
</dbReference>
<evidence type="ECO:0000313" key="1">
    <source>
        <dbReference type="EMBL" id="QSV45326.1"/>
    </source>
</evidence>